<evidence type="ECO:0000313" key="3">
    <source>
        <dbReference type="Proteomes" id="UP000034956"/>
    </source>
</evidence>
<evidence type="ECO:0000259" key="1">
    <source>
        <dbReference type="PROSITE" id="PS51747"/>
    </source>
</evidence>
<name>A0A0G1X9P8_9BACT</name>
<reference evidence="2 3" key="1">
    <citation type="journal article" date="2015" name="Nature">
        <title>rRNA introns, odd ribosomes, and small enigmatic genomes across a large radiation of phyla.</title>
        <authorList>
            <person name="Brown C.T."/>
            <person name="Hug L.A."/>
            <person name="Thomas B.C."/>
            <person name="Sharon I."/>
            <person name="Castelle C.J."/>
            <person name="Singh A."/>
            <person name="Wilkins M.J."/>
            <person name="Williams K.H."/>
            <person name="Banfield J.F."/>
        </authorList>
    </citation>
    <scope>NUCLEOTIDE SEQUENCE [LARGE SCALE GENOMIC DNA]</scope>
</reference>
<protein>
    <submittedName>
        <fullName evidence="2">Guanine deaminase</fullName>
    </submittedName>
</protein>
<sequence length="150" mass="16993">MDDKQFLQKAIEKSKESVAQGGFPVGAIIIRNGKILSFGLSNGKQFNDPTNHAEINAIRMACQKVRDRRLKDVILYSSLEPCLMCFAASTWATIPKIVYACGRNRVSKLHYEGNHDLMPINKAARQPIELIHLQELEEEALRVIEGWEKK</sequence>
<comment type="caution">
    <text evidence="2">The sequence shown here is derived from an EMBL/GenBank/DDBJ whole genome shotgun (WGS) entry which is preliminary data.</text>
</comment>
<dbReference type="CDD" id="cd01285">
    <property type="entry name" value="nucleoside_deaminase"/>
    <property type="match status" value="1"/>
</dbReference>
<dbReference type="Pfam" id="PF00383">
    <property type="entry name" value="dCMP_cyt_deam_1"/>
    <property type="match status" value="1"/>
</dbReference>
<gene>
    <name evidence="2" type="ORF">UY23_C0004G0015</name>
</gene>
<organism evidence="2 3">
    <name type="scientific">Candidatus Jorgensenbacteria bacterium GW2011_GWA1_48_11</name>
    <dbReference type="NCBI Taxonomy" id="1618660"/>
    <lineage>
        <taxon>Bacteria</taxon>
        <taxon>Candidatus Joergenseniibacteriota</taxon>
    </lineage>
</organism>
<proteinExistence type="predicted"/>
<dbReference type="PROSITE" id="PS51747">
    <property type="entry name" value="CYT_DCMP_DEAMINASES_2"/>
    <property type="match status" value="1"/>
</dbReference>
<dbReference type="SUPFAM" id="SSF53927">
    <property type="entry name" value="Cytidine deaminase-like"/>
    <property type="match status" value="1"/>
</dbReference>
<dbReference type="PANTHER" id="PTHR11079">
    <property type="entry name" value="CYTOSINE DEAMINASE FAMILY MEMBER"/>
    <property type="match status" value="1"/>
</dbReference>
<dbReference type="GO" id="GO:0003824">
    <property type="term" value="F:catalytic activity"/>
    <property type="evidence" value="ECO:0007669"/>
    <property type="project" value="InterPro"/>
</dbReference>
<dbReference type="InterPro" id="IPR002125">
    <property type="entry name" value="CMP_dCMP_dom"/>
</dbReference>
<feature type="domain" description="CMP/dCMP-type deaminase" evidence="1">
    <location>
        <begin position="1"/>
        <end position="144"/>
    </location>
</feature>
<dbReference type="Gene3D" id="3.40.140.10">
    <property type="entry name" value="Cytidine Deaminase, domain 2"/>
    <property type="match status" value="1"/>
</dbReference>
<dbReference type="EMBL" id="LCPF01000004">
    <property type="protein sequence ID" value="KKU91070.1"/>
    <property type="molecule type" value="Genomic_DNA"/>
</dbReference>
<dbReference type="AlphaFoldDB" id="A0A0G1X9P8"/>
<accession>A0A0G1X9P8</accession>
<dbReference type="PANTHER" id="PTHR11079:SF179">
    <property type="entry name" value="TRNA(ADENINE(34)) DEAMINASE, CHLOROPLASTIC"/>
    <property type="match status" value="1"/>
</dbReference>
<dbReference type="Proteomes" id="UP000034956">
    <property type="component" value="Unassembled WGS sequence"/>
</dbReference>
<evidence type="ECO:0000313" key="2">
    <source>
        <dbReference type="EMBL" id="KKU91070.1"/>
    </source>
</evidence>
<dbReference type="InterPro" id="IPR016193">
    <property type="entry name" value="Cytidine_deaminase-like"/>
</dbReference>